<dbReference type="PANTHER" id="PTHR43429">
    <property type="entry name" value="PYRIDINE NUCLEOTIDE-DISULFIDE OXIDOREDUCTASE DOMAIN-CONTAINING"/>
    <property type="match status" value="1"/>
</dbReference>
<evidence type="ECO:0000256" key="1">
    <source>
        <dbReference type="ARBA" id="ARBA00001974"/>
    </source>
</evidence>
<dbReference type="OrthoDB" id="4213189at2"/>
<keyword evidence="3" id="KW-0274">FAD</keyword>
<feature type="domain" description="FAD/NAD(P)-binding" evidence="4">
    <location>
        <begin position="6"/>
        <end position="295"/>
    </location>
</feature>
<dbReference type="Pfam" id="PF07992">
    <property type="entry name" value="Pyr_redox_2"/>
    <property type="match status" value="1"/>
</dbReference>
<dbReference type="PRINTS" id="PR00411">
    <property type="entry name" value="PNDRDTASEI"/>
</dbReference>
<dbReference type="InterPro" id="IPR036188">
    <property type="entry name" value="FAD/NAD-bd_sf"/>
</dbReference>
<dbReference type="InterPro" id="IPR050260">
    <property type="entry name" value="FAD-bd_OxRdtase"/>
</dbReference>
<dbReference type="AlphaFoldDB" id="A0A7J5B892"/>
<evidence type="ECO:0000259" key="4">
    <source>
        <dbReference type="Pfam" id="PF07992"/>
    </source>
</evidence>
<evidence type="ECO:0000313" key="5">
    <source>
        <dbReference type="EMBL" id="KAB1641468.1"/>
    </source>
</evidence>
<evidence type="ECO:0000313" key="6">
    <source>
        <dbReference type="Proteomes" id="UP000433493"/>
    </source>
</evidence>
<accession>A0A7J5B892</accession>
<keyword evidence="6" id="KW-1185">Reference proteome</keyword>
<comment type="cofactor">
    <cofactor evidence="1">
        <name>FAD</name>
        <dbReference type="ChEBI" id="CHEBI:57692"/>
    </cofactor>
</comment>
<dbReference type="Proteomes" id="UP000433493">
    <property type="component" value="Unassembled WGS sequence"/>
</dbReference>
<dbReference type="EMBL" id="WBKB01000009">
    <property type="protein sequence ID" value="KAB1641468.1"/>
    <property type="molecule type" value="Genomic_DNA"/>
</dbReference>
<dbReference type="InterPro" id="IPR023753">
    <property type="entry name" value="FAD/NAD-binding_dom"/>
</dbReference>
<name>A0A7J5B892_9MICO</name>
<organism evidence="5 6">
    <name type="scientific">Gulosibacter chungangensis</name>
    <dbReference type="NCBI Taxonomy" id="979746"/>
    <lineage>
        <taxon>Bacteria</taxon>
        <taxon>Bacillati</taxon>
        <taxon>Actinomycetota</taxon>
        <taxon>Actinomycetes</taxon>
        <taxon>Micrococcales</taxon>
        <taxon>Microbacteriaceae</taxon>
        <taxon>Gulosibacter</taxon>
    </lineage>
</organism>
<proteinExistence type="predicted"/>
<reference evidence="5 6" key="1">
    <citation type="submission" date="2019-09" db="EMBL/GenBank/DDBJ databases">
        <title>Phylogeny of genus Pseudoclavibacter and closely related genus.</title>
        <authorList>
            <person name="Li Y."/>
        </authorList>
    </citation>
    <scope>NUCLEOTIDE SEQUENCE [LARGE SCALE GENOMIC DNA]</scope>
    <source>
        <strain evidence="5 6">KCTC 13959</strain>
    </source>
</reference>
<evidence type="ECO:0000256" key="3">
    <source>
        <dbReference type="ARBA" id="ARBA00022827"/>
    </source>
</evidence>
<dbReference type="Gene3D" id="3.50.50.60">
    <property type="entry name" value="FAD/NAD(P)-binding domain"/>
    <property type="match status" value="2"/>
</dbReference>
<comment type="caution">
    <text evidence="5">The sequence shown here is derived from an EMBL/GenBank/DDBJ whole genome shotgun (WGS) entry which is preliminary data.</text>
</comment>
<dbReference type="RefSeq" id="WP_158053149.1">
    <property type="nucleotide sequence ID" value="NZ_WBKB01000009.1"/>
</dbReference>
<gene>
    <name evidence="5" type="ORF">F8O05_12875</name>
</gene>
<protein>
    <submittedName>
        <fullName evidence="5">Ferredoxin reductase</fullName>
    </submittedName>
</protein>
<dbReference type="GO" id="GO:0016491">
    <property type="term" value="F:oxidoreductase activity"/>
    <property type="evidence" value="ECO:0007669"/>
    <property type="project" value="InterPro"/>
</dbReference>
<evidence type="ECO:0000256" key="2">
    <source>
        <dbReference type="ARBA" id="ARBA00022630"/>
    </source>
</evidence>
<dbReference type="PRINTS" id="PR00368">
    <property type="entry name" value="FADPNR"/>
</dbReference>
<sequence length="383" mass="39900">MNSTQHILILGTGAAGAAAARSLAGREDLRVTLVGETGVTPYTRMLIKGIAFGVTPPDMIKIPLPEVDLVSDTVVEVDTGSQEVQLASGRRLNYDAVIVATGSIARPLPANITGGSAFFETGRVSALHSIEDALHIRDLLAGLGRPARVAIYGGGIIAAESASSLREAGHSVMLINRSAIPGVGAFGAPVAERLAVEHSSRVLTRFGRTIQHIDVSDGGVAITLDNDSSVTADLLLLALGTAAAAPAPWTDGIEVDDRLRAKTAHVYAAGGVATHHDDALGTWRIDHWDDASAQGAHAAQVALHELGLADDPGAYLPRSPYMAMVYGQMITGVGYLGDADTHVEDGEEFVVRHEQAGTVIGVTGIDAVGTVYQWGQRLHGVRA</sequence>
<dbReference type="SUPFAM" id="SSF51905">
    <property type="entry name" value="FAD/NAD(P)-binding domain"/>
    <property type="match status" value="2"/>
</dbReference>
<dbReference type="PANTHER" id="PTHR43429:SF3">
    <property type="entry name" value="NITRITE REDUCTASE [NAD(P)H]"/>
    <property type="match status" value="1"/>
</dbReference>
<keyword evidence="2" id="KW-0285">Flavoprotein</keyword>